<feature type="domain" description="Pseudouridine synthase RsuA/RluA-like" evidence="1">
    <location>
        <begin position="155"/>
        <end position="301"/>
    </location>
</feature>
<dbReference type="InterPro" id="IPR020103">
    <property type="entry name" value="PsdUridine_synth_cat_dom_sf"/>
</dbReference>
<evidence type="ECO:0000313" key="2">
    <source>
        <dbReference type="EMBL" id="CCI45867.1"/>
    </source>
</evidence>
<dbReference type="CDD" id="cd02869">
    <property type="entry name" value="PseudoU_synth_RluA_like"/>
    <property type="match status" value="1"/>
</dbReference>
<dbReference type="PROSITE" id="PS01129">
    <property type="entry name" value="PSI_RLU"/>
    <property type="match status" value="1"/>
</dbReference>
<keyword evidence="3" id="KW-1185">Reference proteome</keyword>
<dbReference type="InterPro" id="IPR006145">
    <property type="entry name" value="PsdUridine_synth_RsuA/RluA"/>
</dbReference>
<sequence length="350" mass="39987">MRIRRRCSRQINSALEQEILALELAFIVSLGIDHKCDVRSKIRFEPQQLIPYAVYSSDVGIRCYHALQVHDSISIDAFMSTTCVPFLQNWLLTHLTSFILINKLQNPSKDLQNACGITSDRVLYLTNDTIIQPIDSATLSQECDLKIHYCDDAIAVMSKPSGMLTVDGKGSQLSLQHRMKELCGNVWIVHRLDMDTSGLLVVAWTKLAADRLGSQFRDRTVHKIYHARVHGQLKDEDGIISGYMNARAGDGFRQQMVEQRKGKWAQTAWRVLSRSDDPETSLLELIPITRRTHQLRVHLSHIGHPILGDVWYAPQHVYKLSDRLLLHATSIEFTHPLTRERIHFVDQCAF</sequence>
<evidence type="ECO:0000259" key="1">
    <source>
        <dbReference type="Pfam" id="PF00849"/>
    </source>
</evidence>
<dbReference type="GO" id="GO:0000455">
    <property type="term" value="P:enzyme-directed rRNA pseudouridine synthesis"/>
    <property type="evidence" value="ECO:0007669"/>
    <property type="project" value="TreeGrafter"/>
</dbReference>
<accession>A0A024GG73</accession>
<dbReference type="GO" id="GO:0009982">
    <property type="term" value="F:pseudouridine synthase activity"/>
    <property type="evidence" value="ECO:0007669"/>
    <property type="project" value="InterPro"/>
</dbReference>
<evidence type="ECO:0000313" key="3">
    <source>
        <dbReference type="Proteomes" id="UP000053237"/>
    </source>
</evidence>
<reference evidence="2 3" key="1">
    <citation type="submission" date="2012-05" db="EMBL/GenBank/DDBJ databases">
        <title>Recombination and specialization in a pathogen metapopulation.</title>
        <authorList>
            <person name="Gardiner A."/>
            <person name="Kemen E."/>
            <person name="Schultz-Larsen T."/>
            <person name="MacLean D."/>
            <person name="Van Oosterhout C."/>
            <person name="Jones J.D.G."/>
        </authorList>
    </citation>
    <scope>NUCLEOTIDE SEQUENCE [LARGE SCALE GENOMIC DNA]</scope>
    <source>
        <strain evidence="2 3">Ac Nc2</strain>
    </source>
</reference>
<dbReference type="STRING" id="65357.A0A024GG73"/>
<dbReference type="GO" id="GO:0003723">
    <property type="term" value="F:RNA binding"/>
    <property type="evidence" value="ECO:0007669"/>
    <property type="project" value="InterPro"/>
</dbReference>
<proteinExistence type="predicted"/>
<dbReference type="EMBL" id="CAIX01000110">
    <property type="protein sequence ID" value="CCI45867.1"/>
    <property type="molecule type" value="Genomic_DNA"/>
</dbReference>
<comment type="caution">
    <text evidence="2">The sequence shown here is derived from an EMBL/GenBank/DDBJ whole genome shotgun (WGS) entry which is preliminary data.</text>
</comment>
<name>A0A024GG73_9STRA</name>
<dbReference type="InParanoid" id="A0A024GG73"/>
<dbReference type="SUPFAM" id="SSF55120">
    <property type="entry name" value="Pseudouridine synthase"/>
    <property type="match status" value="1"/>
</dbReference>
<dbReference type="OrthoDB" id="418349at2759"/>
<dbReference type="InterPro" id="IPR006224">
    <property type="entry name" value="PsdUridine_synth_RluA-like_CS"/>
</dbReference>
<dbReference type="Gene3D" id="3.30.2350.10">
    <property type="entry name" value="Pseudouridine synthase"/>
    <property type="match status" value="1"/>
</dbReference>
<gene>
    <name evidence="2" type="ORF">BN9_067770</name>
</gene>
<dbReference type="PANTHER" id="PTHR21600">
    <property type="entry name" value="MITOCHONDRIAL RNA PSEUDOURIDINE SYNTHASE"/>
    <property type="match status" value="1"/>
</dbReference>
<organism evidence="2 3">
    <name type="scientific">Albugo candida</name>
    <dbReference type="NCBI Taxonomy" id="65357"/>
    <lineage>
        <taxon>Eukaryota</taxon>
        <taxon>Sar</taxon>
        <taxon>Stramenopiles</taxon>
        <taxon>Oomycota</taxon>
        <taxon>Peronosporomycetes</taxon>
        <taxon>Albuginales</taxon>
        <taxon>Albuginaceae</taxon>
        <taxon>Albugo</taxon>
    </lineage>
</organism>
<dbReference type="Proteomes" id="UP000053237">
    <property type="component" value="Unassembled WGS sequence"/>
</dbReference>
<protein>
    <recommendedName>
        <fullName evidence="1">Pseudouridine synthase RsuA/RluA-like domain-containing protein</fullName>
    </recommendedName>
</protein>
<dbReference type="PANTHER" id="PTHR21600:SF89">
    <property type="entry name" value="RIBOSOMAL LARGE SUBUNIT PSEUDOURIDINE SYNTHASE A"/>
    <property type="match status" value="1"/>
</dbReference>
<dbReference type="AlphaFoldDB" id="A0A024GG73"/>
<dbReference type="InterPro" id="IPR050188">
    <property type="entry name" value="RluA_PseudoU_synthase"/>
</dbReference>
<dbReference type="Pfam" id="PF00849">
    <property type="entry name" value="PseudoU_synth_2"/>
    <property type="match status" value="1"/>
</dbReference>